<gene>
    <name evidence="2" type="ORF">H4Q32_016702</name>
</gene>
<dbReference type="SUPFAM" id="SSF56672">
    <property type="entry name" value="DNA/RNA polymerases"/>
    <property type="match status" value="1"/>
</dbReference>
<dbReference type="Gene3D" id="3.10.10.10">
    <property type="entry name" value="HIV Type 1 Reverse Transcriptase, subunit A, domain 1"/>
    <property type="match status" value="1"/>
</dbReference>
<feature type="region of interest" description="Disordered" evidence="1">
    <location>
        <begin position="298"/>
        <end position="335"/>
    </location>
</feature>
<comment type="caution">
    <text evidence="2">The sequence shown here is derived from an EMBL/GenBank/DDBJ whole genome shotgun (WGS) entry which is preliminary data.</text>
</comment>
<evidence type="ECO:0000313" key="3">
    <source>
        <dbReference type="Proteomes" id="UP000830375"/>
    </source>
</evidence>
<dbReference type="InterPro" id="IPR043128">
    <property type="entry name" value="Rev_trsase/Diguanyl_cyclase"/>
</dbReference>
<sequence>MSSVTPLRPLAESFLDWLNLPNPSRWLLRTIQLGYAIQFARRLPRYRSVLFTSVRGENAAVLHVEIETVPSAKTKKGFYSPYFIVPKKGGGLRLILDPRVLNWALHKVPFKMLTLKHIPTCVRAQDWFVAIDLKDAYFQSRSIQDTGRSCDLPSKVGLISTRFFPSASPCRPYSVGLYRQHSDGGVHQPPGWCTLLSHVATGPPSPSLEPAQTQVSVCHSHSGIHSLPVMVRSKRGPPRYRCSSTQLAKGPPQVCVSPSEPHCTDTVQSQGGQETSSSGGSVLAQQNLVLGSCAPIVDPSLAHSSEEGPPFSDERHNLAPTPRSLEPPPVVPGLE</sequence>
<evidence type="ECO:0000313" key="2">
    <source>
        <dbReference type="EMBL" id="KAI2658601.1"/>
    </source>
</evidence>
<reference evidence="2 3" key="1">
    <citation type="submission" date="2022-01" db="EMBL/GenBank/DDBJ databases">
        <title>A high-quality chromosome-level genome assembly of rohu carp, Labeo rohita.</title>
        <authorList>
            <person name="Arick M.A. II"/>
            <person name="Hsu C.-Y."/>
            <person name="Magbanua Z."/>
            <person name="Pechanova O."/>
            <person name="Grover C."/>
            <person name="Miller E."/>
            <person name="Thrash A."/>
            <person name="Ezzel L."/>
            <person name="Alam S."/>
            <person name="Benzie J."/>
            <person name="Hamilton M."/>
            <person name="Karsi A."/>
            <person name="Lawrence M.L."/>
            <person name="Peterson D.G."/>
        </authorList>
    </citation>
    <scope>NUCLEOTIDE SEQUENCE [LARGE SCALE GENOMIC DNA]</scope>
    <source>
        <strain evidence="3">BAU-BD-2019</strain>
        <tissue evidence="2">Blood</tissue>
    </source>
</reference>
<evidence type="ECO:0000256" key="1">
    <source>
        <dbReference type="SAM" id="MobiDB-lite"/>
    </source>
</evidence>
<feature type="compositionally biased region" description="Low complexity" evidence="1">
    <location>
        <begin position="268"/>
        <end position="280"/>
    </location>
</feature>
<proteinExistence type="predicted"/>
<accession>A0ABQ8M8Q3</accession>
<feature type="region of interest" description="Disordered" evidence="1">
    <location>
        <begin position="235"/>
        <end position="280"/>
    </location>
</feature>
<name>A0ABQ8M8Q3_LABRO</name>
<organism evidence="2 3">
    <name type="scientific">Labeo rohita</name>
    <name type="common">Indian major carp</name>
    <name type="synonym">Cyprinus rohita</name>
    <dbReference type="NCBI Taxonomy" id="84645"/>
    <lineage>
        <taxon>Eukaryota</taxon>
        <taxon>Metazoa</taxon>
        <taxon>Chordata</taxon>
        <taxon>Craniata</taxon>
        <taxon>Vertebrata</taxon>
        <taxon>Euteleostomi</taxon>
        <taxon>Actinopterygii</taxon>
        <taxon>Neopterygii</taxon>
        <taxon>Teleostei</taxon>
        <taxon>Ostariophysi</taxon>
        <taxon>Cypriniformes</taxon>
        <taxon>Cyprinidae</taxon>
        <taxon>Labeoninae</taxon>
        <taxon>Labeonini</taxon>
        <taxon>Labeo</taxon>
    </lineage>
</organism>
<feature type="compositionally biased region" description="Pro residues" evidence="1">
    <location>
        <begin position="325"/>
        <end position="335"/>
    </location>
</feature>
<dbReference type="InterPro" id="IPR043502">
    <property type="entry name" value="DNA/RNA_pol_sf"/>
</dbReference>
<protein>
    <submittedName>
        <fullName evidence="2">Transposon Ty3-I Gag-Pol polyprotein</fullName>
    </submittedName>
</protein>
<dbReference type="EMBL" id="JACTAM010000012">
    <property type="protein sequence ID" value="KAI2658601.1"/>
    <property type="molecule type" value="Genomic_DNA"/>
</dbReference>
<dbReference type="Proteomes" id="UP000830375">
    <property type="component" value="Unassembled WGS sequence"/>
</dbReference>
<keyword evidence="3" id="KW-1185">Reference proteome</keyword>
<dbReference type="Gene3D" id="3.30.70.270">
    <property type="match status" value="1"/>
</dbReference>